<dbReference type="InterPro" id="IPR050109">
    <property type="entry name" value="HTH-type_TetR-like_transc_reg"/>
</dbReference>
<name>A0ABW1NNJ2_9ACTN</name>
<feature type="DNA-binding region" description="H-T-H motif" evidence="2">
    <location>
        <begin position="38"/>
        <end position="57"/>
    </location>
</feature>
<dbReference type="Gene3D" id="1.10.357.10">
    <property type="entry name" value="Tetracycline Repressor, domain 2"/>
    <property type="match status" value="1"/>
</dbReference>
<dbReference type="InterPro" id="IPR023772">
    <property type="entry name" value="DNA-bd_HTH_TetR-type_CS"/>
</dbReference>
<dbReference type="Pfam" id="PF00440">
    <property type="entry name" value="TetR_N"/>
    <property type="match status" value="1"/>
</dbReference>
<dbReference type="EMBL" id="JBHSRF010000048">
    <property type="protein sequence ID" value="MFC6084761.1"/>
    <property type="molecule type" value="Genomic_DNA"/>
</dbReference>
<dbReference type="SUPFAM" id="SSF46689">
    <property type="entry name" value="Homeodomain-like"/>
    <property type="match status" value="1"/>
</dbReference>
<keyword evidence="5" id="KW-1185">Reference proteome</keyword>
<sequence length="215" mass="22888">MSAAGTEKTVREGSPVKRAAIVTAARELFVRDGVDRVSMDAVAALAGVSKRTVYDYFGDKRRLFLAILSDAAESLTASVRRALDEHLADDAGITTVPRLEQALTAFAIDLGTTIHSADYAAVFALVAQQRLRNPAPGDDLATGVAEQALTERIAHYAGAGLLDTGDPRLAAAHFGALTVLLAYNDQPDPARADPRQVRQTMADGVHAFIRAYATR</sequence>
<keyword evidence="1 2" id="KW-0238">DNA-binding</keyword>
<dbReference type="PROSITE" id="PS01081">
    <property type="entry name" value="HTH_TETR_1"/>
    <property type="match status" value="1"/>
</dbReference>
<gene>
    <name evidence="4" type="ORF">ACFP1K_26615</name>
</gene>
<evidence type="ECO:0000259" key="3">
    <source>
        <dbReference type="PROSITE" id="PS50977"/>
    </source>
</evidence>
<dbReference type="Pfam" id="PF14246">
    <property type="entry name" value="TetR_C_7"/>
    <property type="match status" value="1"/>
</dbReference>
<proteinExistence type="predicted"/>
<dbReference type="InterPro" id="IPR001647">
    <property type="entry name" value="HTH_TetR"/>
</dbReference>
<feature type="domain" description="HTH tetR-type" evidence="3">
    <location>
        <begin position="15"/>
        <end position="75"/>
    </location>
</feature>
<dbReference type="PRINTS" id="PR00455">
    <property type="entry name" value="HTHTETR"/>
</dbReference>
<dbReference type="PANTHER" id="PTHR30055:SF146">
    <property type="entry name" value="HTH-TYPE TRANSCRIPTIONAL DUAL REGULATOR CECR"/>
    <property type="match status" value="1"/>
</dbReference>
<dbReference type="PROSITE" id="PS50977">
    <property type="entry name" value="HTH_TETR_2"/>
    <property type="match status" value="1"/>
</dbReference>
<reference evidence="5" key="1">
    <citation type="journal article" date="2019" name="Int. J. Syst. Evol. Microbiol.">
        <title>The Global Catalogue of Microorganisms (GCM) 10K type strain sequencing project: providing services to taxonomists for standard genome sequencing and annotation.</title>
        <authorList>
            <consortium name="The Broad Institute Genomics Platform"/>
            <consortium name="The Broad Institute Genome Sequencing Center for Infectious Disease"/>
            <person name="Wu L."/>
            <person name="Ma J."/>
        </authorList>
    </citation>
    <scope>NUCLEOTIDE SEQUENCE [LARGE SCALE GENOMIC DNA]</scope>
    <source>
        <strain evidence="5">JCM 30346</strain>
    </source>
</reference>
<dbReference type="RefSeq" id="WP_380758161.1">
    <property type="nucleotide sequence ID" value="NZ_JBHSRF010000048.1"/>
</dbReference>
<dbReference type="Proteomes" id="UP001596137">
    <property type="component" value="Unassembled WGS sequence"/>
</dbReference>
<accession>A0ABW1NNJ2</accession>
<comment type="caution">
    <text evidence="4">The sequence shown here is derived from an EMBL/GenBank/DDBJ whole genome shotgun (WGS) entry which is preliminary data.</text>
</comment>
<evidence type="ECO:0000256" key="1">
    <source>
        <dbReference type="ARBA" id="ARBA00023125"/>
    </source>
</evidence>
<evidence type="ECO:0000256" key="2">
    <source>
        <dbReference type="PROSITE-ProRule" id="PRU00335"/>
    </source>
</evidence>
<dbReference type="InterPro" id="IPR039536">
    <property type="entry name" value="TetR_C_Proteobacteria"/>
</dbReference>
<dbReference type="PANTHER" id="PTHR30055">
    <property type="entry name" value="HTH-TYPE TRANSCRIPTIONAL REGULATOR RUTR"/>
    <property type="match status" value="1"/>
</dbReference>
<evidence type="ECO:0000313" key="5">
    <source>
        <dbReference type="Proteomes" id="UP001596137"/>
    </source>
</evidence>
<organism evidence="4 5">
    <name type="scientific">Sphaerisporangium aureirubrum</name>
    <dbReference type="NCBI Taxonomy" id="1544736"/>
    <lineage>
        <taxon>Bacteria</taxon>
        <taxon>Bacillati</taxon>
        <taxon>Actinomycetota</taxon>
        <taxon>Actinomycetes</taxon>
        <taxon>Streptosporangiales</taxon>
        <taxon>Streptosporangiaceae</taxon>
        <taxon>Sphaerisporangium</taxon>
    </lineage>
</organism>
<dbReference type="InterPro" id="IPR009057">
    <property type="entry name" value="Homeodomain-like_sf"/>
</dbReference>
<protein>
    <submittedName>
        <fullName evidence="4">TetR/AcrR family transcriptional regulator</fullName>
    </submittedName>
</protein>
<evidence type="ECO:0000313" key="4">
    <source>
        <dbReference type="EMBL" id="MFC6084761.1"/>
    </source>
</evidence>